<dbReference type="GO" id="GO:0016740">
    <property type="term" value="F:transferase activity"/>
    <property type="evidence" value="ECO:0007669"/>
    <property type="project" value="UniProtKB-KW"/>
</dbReference>
<reference evidence="2 3" key="1">
    <citation type="submission" date="2016-10" db="EMBL/GenBank/DDBJ databases">
        <authorList>
            <person name="Varghese N."/>
            <person name="Submissions S."/>
        </authorList>
    </citation>
    <scope>NUCLEOTIDE SEQUENCE [LARGE SCALE GENOMIC DNA]</scope>
    <source>
        <strain evidence="2 3">DSM 18839</strain>
    </source>
</reference>
<comment type="caution">
    <text evidence="2">The sequence shown here is derived from an EMBL/GenBank/DDBJ whole genome shotgun (WGS) entry which is preliminary data.</text>
</comment>
<evidence type="ECO:0000313" key="2">
    <source>
        <dbReference type="EMBL" id="SDF88673.1"/>
    </source>
</evidence>
<keyword evidence="2" id="KW-0808">Transferase</keyword>
<dbReference type="PANTHER" id="PTHR42695:SF5">
    <property type="entry name" value="GLUTAMINE AMIDOTRANSFERASE YLR126C-RELATED"/>
    <property type="match status" value="1"/>
</dbReference>
<dbReference type="Pfam" id="PF00117">
    <property type="entry name" value="GATase"/>
    <property type="match status" value="1"/>
</dbReference>
<dbReference type="PANTHER" id="PTHR42695">
    <property type="entry name" value="GLUTAMINE AMIDOTRANSFERASE YLR126C-RELATED"/>
    <property type="match status" value="1"/>
</dbReference>
<dbReference type="CDD" id="cd01741">
    <property type="entry name" value="GATase1_1"/>
    <property type="match status" value="1"/>
</dbReference>
<dbReference type="InterPro" id="IPR029062">
    <property type="entry name" value="Class_I_gatase-like"/>
</dbReference>
<dbReference type="SUPFAM" id="SSF52317">
    <property type="entry name" value="Class I glutamine amidotransferase-like"/>
    <property type="match status" value="1"/>
</dbReference>
<dbReference type="RefSeq" id="WP_093150979.1">
    <property type="nucleotide sequence ID" value="NZ_FNBW01000007.1"/>
</dbReference>
<dbReference type="EMBL" id="FNBW01000007">
    <property type="protein sequence ID" value="SDF88673.1"/>
    <property type="molecule type" value="Genomic_DNA"/>
</dbReference>
<accession>A0A8G2EVK9</accession>
<dbReference type="Gene3D" id="3.40.50.880">
    <property type="match status" value="1"/>
</dbReference>
<evidence type="ECO:0000259" key="1">
    <source>
        <dbReference type="Pfam" id="PF00117"/>
    </source>
</evidence>
<sequence>MRICVMVCAHVGPDLADVLDPYLEMFRRLLAPHLPEATITGSMIIEGTFPASVEDHDVYVFTGSPHGVYENLDWIRRAEQFVRDAAAAGKVLIGGCFGHQLIAQALGGTVVKSDKGWGIGVHTHPVLRREAWMDGGPDRPNVVVSHQDQVVEAPQGAVVLAGTEFCPNAMLRIGEKILTFQGHPEMTIPIVDRLLDLREQRVGAEVFAAGKASLQKPLDHDAMGAWIAGFIRRALDASAGKTVAAE</sequence>
<dbReference type="PROSITE" id="PS51273">
    <property type="entry name" value="GATASE_TYPE_1"/>
    <property type="match status" value="1"/>
</dbReference>
<name>A0A8G2EVK9_9PROT</name>
<keyword evidence="2" id="KW-0315">Glutamine amidotransferase</keyword>
<dbReference type="InterPro" id="IPR044992">
    <property type="entry name" value="ChyE-like"/>
</dbReference>
<dbReference type="GO" id="GO:0005829">
    <property type="term" value="C:cytosol"/>
    <property type="evidence" value="ECO:0007669"/>
    <property type="project" value="TreeGrafter"/>
</dbReference>
<dbReference type="Proteomes" id="UP000198615">
    <property type="component" value="Unassembled WGS sequence"/>
</dbReference>
<gene>
    <name evidence="2" type="ORF">SAMN05660686_02689</name>
</gene>
<proteinExistence type="predicted"/>
<protein>
    <submittedName>
        <fullName evidence="2">GMP synthase-Glutamine amidotransferase</fullName>
    </submittedName>
</protein>
<keyword evidence="3" id="KW-1185">Reference proteome</keyword>
<feature type="domain" description="Glutamine amidotransferase" evidence="1">
    <location>
        <begin position="56"/>
        <end position="187"/>
    </location>
</feature>
<dbReference type="AlphaFoldDB" id="A0A8G2EVK9"/>
<dbReference type="InterPro" id="IPR017926">
    <property type="entry name" value="GATASE"/>
</dbReference>
<evidence type="ECO:0000313" key="3">
    <source>
        <dbReference type="Proteomes" id="UP000198615"/>
    </source>
</evidence>
<organism evidence="2 3">
    <name type="scientific">Thalassobaculum litoreum DSM 18839</name>
    <dbReference type="NCBI Taxonomy" id="1123362"/>
    <lineage>
        <taxon>Bacteria</taxon>
        <taxon>Pseudomonadati</taxon>
        <taxon>Pseudomonadota</taxon>
        <taxon>Alphaproteobacteria</taxon>
        <taxon>Rhodospirillales</taxon>
        <taxon>Thalassobaculaceae</taxon>
        <taxon>Thalassobaculum</taxon>
    </lineage>
</organism>
<dbReference type="OrthoDB" id="7365442at2"/>